<evidence type="ECO:0000256" key="1">
    <source>
        <dbReference type="ARBA" id="ARBA00022612"/>
    </source>
</evidence>
<dbReference type="AlphaFoldDB" id="A0A2N5PB18"/>
<dbReference type="Proteomes" id="UP000235093">
    <property type="component" value="Unassembled WGS sequence"/>
</dbReference>
<keyword evidence="2" id="KW-0231">Viral genome packaging</keyword>
<evidence type="ECO:0000256" key="2">
    <source>
        <dbReference type="ARBA" id="ARBA00023219"/>
    </source>
</evidence>
<dbReference type="InterPro" id="IPR005335">
    <property type="entry name" value="Terminase_ssu"/>
</dbReference>
<gene>
    <name evidence="3" type="ORF">CDL23_13270</name>
</gene>
<dbReference type="Gene3D" id="1.10.10.1400">
    <property type="entry name" value="Terminase, small subunit, N-terminal DNA-binding domain, HTH motif"/>
    <property type="match status" value="1"/>
</dbReference>
<dbReference type="RefSeq" id="WP_101884221.1">
    <property type="nucleotide sequence ID" value="NZ_NIHT01000024.1"/>
</dbReference>
<evidence type="ECO:0000313" key="3">
    <source>
        <dbReference type="EMBL" id="PLT72312.1"/>
    </source>
</evidence>
<name>A0A2N5PB18_MEDGN</name>
<dbReference type="GO" id="GO:0051276">
    <property type="term" value="P:chromosome organization"/>
    <property type="evidence" value="ECO:0007669"/>
    <property type="project" value="InterPro"/>
</dbReference>
<comment type="caution">
    <text evidence="3">The sequence shown here is derived from an EMBL/GenBank/DDBJ whole genome shotgun (WGS) entry which is preliminary data.</text>
</comment>
<organism evidence="3 4">
    <name type="scientific">Mediterraneibacter gnavus</name>
    <name type="common">Ruminococcus gnavus</name>
    <dbReference type="NCBI Taxonomy" id="33038"/>
    <lineage>
        <taxon>Bacteria</taxon>
        <taxon>Bacillati</taxon>
        <taxon>Bacillota</taxon>
        <taxon>Clostridia</taxon>
        <taxon>Lachnospirales</taxon>
        <taxon>Lachnospiraceae</taxon>
        <taxon>Mediterraneibacter</taxon>
    </lineage>
</organism>
<dbReference type="PANTHER" id="PTHR41328">
    <property type="entry name" value="TERMINASE SMALL SUBUNIT-RELATED"/>
    <property type="match status" value="1"/>
</dbReference>
<dbReference type="InterPro" id="IPR038713">
    <property type="entry name" value="Terminase_Gp1_N_sf"/>
</dbReference>
<protein>
    <submittedName>
        <fullName evidence="3">Terminase small subunit</fullName>
    </submittedName>
</protein>
<dbReference type="InterPro" id="IPR052404">
    <property type="entry name" value="SPP1-like_terminase"/>
</dbReference>
<accession>A0A2N5PB18</accession>
<keyword evidence="1" id="KW-1188">Viral release from host cell</keyword>
<proteinExistence type="predicted"/>
<dbReference type="EMBL" id="NIHT01000024">
    <property type="protein sequence ID" value="PLT72312.1"/>
    <property type="molecule type" value="Genomic_DNA"/>
</dbReference>
<reference evidence="3 4" key="1">
    <citation type="journal article" date="2017" name="Genome Med.">
        <title>A novel Ruminococcus gnavus clade enriched in inflammatory bowel disease patients.</title>
        <authorList>
            <person name="Hall A.B."/>
            <person name="Yassour M."/>
            <person name="Sauk J."/>
            <person name="Garner A."/>
            <person name="Jiang X."/>
            <person name="Arthur T."/>
            <person name="Lagoudas G.K."/>
            <person name="Vatanen T."/>
            <person name="Fornelos N."/>
            <person name="Wilson R."/>
            <person name="Bertha M."/>
            <person name="Cohen M."/>
            <person name="Garber J."/>
            <person name="Khalili H."/>
            <person name="Gevers D."/>
            <person name="Ananthakrishnan A.N."/>
            <person name="Kugathasan S."/>
            <person name="Lander E.S."/>
            <person name="Blainey P."/>
            <person name="Vlamakis H."/>
            <person name="Xavier R.J."/>
            <person name="Huttenhower C."/>
        </authorList>
    </citation>
    <scope>NUCLEOTIDE SEQUENCE [LARGE SCALE GENOMIC DNA]</scope>
    <source>
        <strain evidence="3 4">RJX1125</strain>
    </source>
</reference>
<dbReference type="PANTHER" id="PTHR41328:SF2">
    <property type="entry name" value="TERMINASE SMALL SUBUNIT"/>
    <property type="match status" value="1"/>
</dbReference>
<dbReference type="Pfam" id="PF03592">
    <property type="entry name" value="Terminase_2"/>
    <property type="match status" value="1"/>
</dbReference>
<evidence type="ECO:0000313" key="4">
    <source>
        <dbReference type="Proteomes" id="UP000235093"/>
    </source>
</evidence>
<sequence length="189" mass="21137">MTEKQKIFADEYLIDLNATRAYRVAYPSVKKEESAAVNGSKLLRNAKVAEYIAERMEERQKRTEITQDRVLNELAAIAFSKASDYAKVVEKQATAEVNGNIVPLVGEDGAPILYRTVELELTENLTEEQQRALGTIKKGRDGLEQKPCDKVKALELLGRHLGMWNDKLDVAGDMDMKIVVDYGDGDETS</sequence>